<name>A0A9Q3IM21_9BASI</name>
<sequence length="158" mass="18165">MSDSIIDMKILRKCGGELEYAIKCRRLKPCSTEDYINSIEDVIFRTRIGKAWTRSPMESKMAPNIYREDKKNERPVLNCHKCGSPSHLTNTCTNKTKINEFQVIEEVQCAEEKEESENNSGISEDTPVEEYSIEKITAFLKSLKFILTCHNTMSIYIA</sequence>
<organism evidence="1 2">
    <name type="scientific">Austropuccinia psidii MF-1</name>
    <dbReference type="NCBI Taxonomy" id="1389203"/>
    <lineage>
        <taxon>Eukaryota</taxon>
        <taxon>Fungi</taxon>
        <taxon>Dikarya</taxon>
        <taxon>Basidiomycota</taxon>
        <taxon>Pucciniomycotina</taxon>
        <taxon>Pucciniomycetes</taxon>
        <taxon>Pucciniales</taxon>
        <taxon>Sphaerophragmiaceae</taxon>
        <taxon>Austropuccinia</taxon>
    </lineage>
</organism>
<comment type="caution">
    <text evidence="1">The sequence shown here is derived from an EMBL/GenBank/DDBJ whole genome shotgun (WGS) entry which is preliminary data.</text>
</comment>
<protein>
    <recommendedName>
        <fullName evidence="3">CCHC-type domain-containing protein</fullName>
    </recommendedName>
</protein>
<evidence type="ECO:0000313" key="1">
    <source>
        <dbReference type="EMBL" id="MBW0546177.1"/>
    </source>
</evidence>
<gene>
    <name evidence="1" type="ORF">O181_085892</name>
</gene>
<dbReference type="AlphaFoldDB" id="A0A9Q3IM21"/>
<proteinExistence type="predicted"/>
<keyword evidence="2" id="KW-1185">Reference proteome</keyword>
<dbReference type="EMBL" id="AVOT02051150">
    <property type="protein sequence ID" value="MBW0546177.1"/>
    <property type="molecule type" value="Genomic_DNA"/>
</dbReference>
<evidence type="ECO:0008006" key="3">
    <source>
        <dbReference type="Google" id="ProtNLM"/>
    </source>
</evidence>
<reference evidence="1" key="1">
    <citation type="submission" date="2021-03" db="EMBL/GenBank/DDBJ databases">
        <title>Draft genome sequence of rust myrtle Austropuccinia psidii MF-1, a brazilian biotype.</title>
        <authorList>
            <person name="Quecine M.C."/>
            <person name="Pachon D.M.R."/>
            <person name="Bonatelli M.L."/>
            <person name="Correr F.H."/>
            <person name="Franceschini L.M."/>
            <person name="Leite T.F."/>
            <person name="Margarido G.R.A."/>
            <person name="Almeida C.A."/>
            <person name="Ferrarezi J.A."/>
            <person name="Labate C.A."/>
        </authorList>
    </citation>
    <scope>NUCLEOTIDE SEQUENCE</scope>
    <source>
        <strain evidence="1">MF-1</strain>
    </source>
</reference>
<evidence type="ECO:0000313" key="2">
    <source>
        <dbReference type="Proteomes" id="UP000765509"/>
    </source>
</evidence>
<dbReference type="Proteomes" id="UP000765509">
    <property type="component" value="Unassembled WGS sequence"/>
</dbReference>
<accession>A0A9Q3IM21</accession>